<dbReference type="Pfam" id="PF01042">
    <property type="entry name" value="Ribonuc_L-PSP"/>
    <property type="match status" value="1"/>
</dbReference>
<accession>A0A6S6SKR1</accession>
<dbReference type="InterPro" id="IPR006175">
    <property type="entry name" value="YjgF/YER057c/UK114"/>
</dbReference>
<proteinExistence type="inferred from homology"/>
<dbReference type="InterPro" id="IPR006056">
    <property type="entry name" value="RidA"/>
</dbReference>
<evidence type="ECO:0000256" key="1">
    <source>
        <dbReference type="ARBA" id="ARBA00010552"/>
    </source>
</evidence>
<dbReference type="PROSITE" id="PS01094">
    <property type="entry name" value="UPF0076"/>
    <property type="match status" value="1"/>
</dbReference>
<sequence>MRFISTDNAPAAIGPYSQAVIVNGMIYTSGQIGIDEQGVIVADDVVNQAHQVMKNLFYVLEAAGAHFNDVIKTTIFLADMDDFAEVNEVYAHYFGHHKPVRSTVAVKTLPKKVRIEIDCIALANTEYHA</sequence>
<gene>
    <name evidence="2" type="ORF">HELGO_WM10778</name>
</gene>
<dbReference type="Gene3D" id="3.30.1330.40">
    <property type="entry name" value="RutC-like"/>
    <property type="match status" value="1"/>
</dbReference>
<evidence type="ECO:0000313" key="2">
    <source>
        <dbReference type="EMBL" id="CAA6803922.1"/>
    </source>
</evidence>
<dbReference type="InterPro" id="IPR019897">
    <property type="entry name" value="RidA_CS"/>
</dbReference>
<dbReference type="InterPro" id="IPR035959">
    <property type="entry name" value="RutC-like_sf"/>
</dbReference>
<dbReference type="GO" id="GO:0019239">
    <property type="term" value="F:deaminase activity"/>
    <property type="evidence" value="ECO:0007669"/>
    <property type="project" value="TreeGrafter"/>
</dbReference>
<protein>
    <submittedName>
        <fullName evidence="2">Bona fide RidA/YjgF/TdcF/RutC subgroup</fullName>
    </submittedName>
</protein>
<dbReference type="PANTHER" id="PTHR11803:SF58">
    <property type="entry name" value="PROTEIN HMF1-RELATED"/>
    <property type="match status" value="1"/>
</dbReference>
<dbReference type="GO" id="GO:0005829">
    <property type="term" value="C:cytosol"/>
    <property type="evidence" value="ECO:0007669"/>
    <property type="project" value="TreeGrafter"/>
</dbReference>
<dbReference type="CDD" id="cd00448">
    <property type="entry name" value="YjgF_YER057c_UK114_family"/>
    <property type="match status" value="1"/>
</dbReference>
<dbReference type="SUPFAM" id="SSF55298">
    <property type="entry name" value="YjgF-like"/>
    <property type="match status" value="1"/>
</dbReference>
<dbReference type="EMBL" id="CACVAZ010000014">
    <property type="protein sequence ID" value="CAA6803922.1"/>
    <property type="molecule type" value="Genomic_DNA"/>
</dbReference>
<dbReference type="AlphaFoldDB" id="A0A6S6SKR1"/>
<dbReference type="PANTHER" id="PTHR11803">
    <property type="entry name" value="2-IMINOBUTANOATE/2-IMINOPROPANOATE DEAMINASE RIDA"/>
    <property type="match status" value="1"/>
</dbReference>
<name>A0A6S6SKR1_9BACT</name>
<organism evidence="2">
    <name type="scientific">uncultured Sulfurovum sp</name>
    <dbReference type="NCBI Taxonomy" id="269237"/>
    <lineage>
        <taxon>Bacteria</taxon>
        <taxon>Pseudomonadati</taxon>
        <taxon>Campylobacterota</taxon>
        <taxon>Epsilonproteobacteria</taxon>
        <taxon>Campylobacterales</taxon>
        <taxon>Sulfurovaceae</taxon>
        <taxon>Sulfurovum</taxon>
        <taxon>environmental samples</taxon>
    </lineage>
</organism>
<dbReference type="FunFam" id="3.30.1330.40:FF:000001">
    <property type="entry name" value="L-PSP family endoribonuclease"/>
    <property type="match status" value="1"/>
</dbReference>
<dbReference type="NCBIfam" id="TIGR00004">
    <property type="entry name" value="Rid family detoxifying hydrolase"/>
    <property type="match status" value="1"/>
</dbReference>
<comment type="similarity">
    <text evidence="1">Belongs to the RutC family.</text>
</comment>
<reference evidence="2" key="1">
    <citation type="submission" date="2020-01" db="EMBL/GenBank/DDBJ databases">
        <authorList>
            <person name="Meier V. D."/>
            <person name="Meier V D."/>
        </authorList>
    </citation>
    <scope>NUCLEOTIDE SEQUENCE</scope>
    <source>
        <strain evidence="2">HLG_WM_MAG_02</strain>
    </source>
</reference>